<feature type="domain" description="Vitamin K epoxide reductase" evidence="14">
    <location>
        <begin position="4"/>
        <end position="131"/>
    </location>
</feature>
<keyword evidence="8" id="KW-0560">Oxidoreductase</keyword>
<keyword evidence="6" id="KW-0256">Endoplasmic reticulum</keyword>
<name>A0A183DXN4_9BILA</name>
<reference evidence="15 16" key="2">
    <citation type="submission" date="2018-11" db="EMBL/GenBank/DDBJ databases">
        <authorList>
            <consortium name="Pathogen Informatics"/>
        </authorList>
    </citation>
    <scope>NUCLEOTIDE SEQUENCE [LARGE SCALE GENOMIC DNA]</scope>
</reference>
<comment type="similarity">
    <text evidence="2">Belongs to the VKOR family.</text>
</comment>
<feature type="signal peptide" evidence="13">
    <location>
        <begin position="1"/>
        <end position="22"/>
    </location>
</feature>
<evidence type="ECO:0000256" key="9">
    <source>
        <dbReference type="ARBA" id="ARBA00023136"/>
    </source>
</evidence>
<dbReference type="CDD" id="cd12917">
    <property type="entry name" value="VKOR_euk"/>
    <property type="match status" value="1"/>
</dbReference>
<keyword evidence="16" id="KW-1185">Reference proteome</keyword>
<evidence type="ECO:0000256" key="12">
    <source>
        <dbReference type="SAM" id="Phobius"/>
    </source>
</evidence>
<gene>
    <name evidence="15" type="ORF">GPUH_LOCUS13475</name>
</gene>
<dbReference type="EMBL" id="UYRT01080260">
    <property type="protein sequence ID" value="VDN22370.1"/>
    <property type="molecule type" value="Genomic_DNA"/>
</dbReference>
<dbReference type="EC" id="1.17.4.4" evidence="3"/>
<dbReference type="InterPro" id="IPR012932">
    <property type="entry name" value="VKOR"/>
</dbReference>
<keyword evidence="11" id="KW-0676">Redox-active center</keyword>
<dbReference type="AlphaFoldDB" id="A0A183DXN4"/>
<evidence type="ECO:0000256" key="6">
    <source>
        <dbReference type="ARBA" id="ARBA00022824"/>
    </source>
</evidence>
<evidence type="ECO:0000256" key="7">
    <source>
        <dbReference type="ARBA" id="ARBA00022989"/>
    </source>
</evidence>
<feature type="chain" id="PRO_5043138918" description="vitamin-K-epoxide reductase (warfarin-sensitive)" evidence="13">
    <location>
        <begin position="23"/>
        <end position="146"/>
    </location>
</feature>
<dbReference type="SMART" id="SM00756">
    <property type="entry name" value="VKc"/>
    <property type="match status" value="1"/>
</dbReference>
<keyword evidence="7 12" id="KW-1133">Transmembrane helix</keyword>
<dbReference type="PANTHER" id="PTHR14519">
    <property type="entry name" value="VITAMIN K EPOXIDE REDUCTASE COMPLEX, SUBUNIT 1"/>
    <property type="match status" value="1"/>
</dbReference>
<sequence>MRIRGNSECACAIASLVGLALSLYALHVERELESDASYRPMCDIASYVSCSKAFRSSFARGLGVAPAVLGPDHPLTQARWATNLSVALSIFMNILSVYLFGVLVYLQTVCVVCVSIYIVNAVLLYFSFRKLRSQPQPSLAASRKKQ</sequence>
<protein>
    <recommendedName>
        <fullName evidence="3">vitamin-K-epoxide reductase (warfarin-sensitive)</fullName>
        <ecNumber evidence="3">1.17.4.4</ecNumber>
    </recommendedName>
</protein>
<evidence type="ECO:0000256" key="13">
    <source>
        <dbReference type="SAM" id="SignalP"/>
    </source>
</evidence>
<keyword evidence="13" id="KW-0732">Signal</keyword>
<evidence type="ECO:0000256" key="11">
    <source>
        <dbReference type="ARBA" id="ARBA00023284"/>
    </source>
</evidence>
<dbReference type="InterPro" id="IPR042406">
    <property type="entry name" value="VKORC1/VKORC1L1"/>
</dbReference>
<keyword evidence="9 12" id="KW-0472">Membrane</keyword>
<comment type="subcellular location">
    <subcellularLocation>
        <location evidence="1">Endoplasmic reticulum membrane</location>
        <topology evidence="1">Multi-pass membrane protein</topology>
    </subcellularLocation>
</comment>
<dbReference type="WBParaSite" id="GPUH_0001349001-mRNA-1">
    <property type="protein sequence ID" value="GPUH_0001349001-mRNA-1"/>
    <property type="gene ID" value="GPUH_0001349001"/>
</dbReference>
<keyword evidence="10" id="KW-1015">Disulfide bond</keyword>
<evidence type="ECO:0000256" key="1">
    <source>
        <dbReference type="ARBA" id="ARBA00004477"/>
    </source>
</evidence>
<feature type="transmembrane region" description="Helical" evidence="12">
    <location>
        <begin position="97"/>
        <end position="126"/>
    </location>
</feature>
<reference evidence="17" key="1">
    <citation type="submission" date="2016-06" db="UniProtKB">
        <authorList>
            <consortium name="WormBaseParasite"/>
        </authorList>
    </citation>
    <scope>IDENTIFICATION</scope>
</reference>
<evidence type="ECO:0000256" key="3">
    <source>
        <dbReference type="ARBA" id="ARBA00012278"/>
    </source>
</evidence>
<dbReference type="GO" id="GO:0005789">
    <property type="term" value="C:endoplasmic reticulum membrane"/>
    <property type="evidence" value="ECO:0007669"/>
    <property type="project" value="UniProtKB-SubCell"/>
</dbReference>
<evidence type="ECO:0000256" key="2">
    <source>
        <dbReference type="ARBA" id="ARBA00006214"/>
    </source>
</evidence>
<organism evidence="17">
    <name type="scientific">Gongylonema pulchrum</name>
    <dbReference type="NCBI Taxonomy" id="637853"/>
    <lineage>
        <taxon>Eukaryota</taxon>
        <taxon>Metazoa</taxon>
        <taxon>Ecdysozoa</taxon>
        <taxon>Nematoda</taxon>
        <taxon>Chromadorea</taxon>
        <taxon>Rhabditida</taxon>
        <taxon>Spirurina</taxon>
        <taxon>Spiruromorpha</taxon>
        <taxon>Spiruroidea</taxon>
        <taxon>Gongylonematidae</taxon>
        <taxon>Gongylonema</taxon>
    </lineage>
</organism>
<keyword evidence="4 12" id="KW-0812">Transmembrane</keyword>
<dbReference type="GO" id="GO:0042373">
    <property type="term" value="P:vitamin K metabolic process"/>
    <property type="evidence" value="ECO:0007669"/>
    <property type="project" value="InterPro"/>
</dbReference>
<dbReference type="Pfam" id="PF07884">
    <property type="entry name" value="VKOR"/>
    <property type="match status" value="1"/>
</dbReference>
<evidence type="ECO:0000256" key="4">
    <source>
        <dbReference type="ARBA" id="ARBA00022692"/>
    </source>
</evidence>
<evidence type="ECO:0000256" key="10">
    <source>
        <dbReference type="ARBA" id="ARBA00023157"/>
    </source>
</evidence>
<evidence type="ECO:0000259" key="14">
    <source>
        <dbReference type="SMART" id="SM00756"/>
    </source>
</evidence>
<evidence type="ECO:0000313" key="17">
    <source>
        <dbReference type="WBParaSite" id="GPUH_0001349001-mRNA-1"/>
    </source>
</evidence>
<evidence type="ECO:0000313" key="15">
    <source>
        <dbReference type="EMBL" id="VDN22370.1"/>
    </source>
</evidence>
<dbReference type="GO" id="GO:0048038">
    <property type="term" value="F:quinone binding"/>
    <property type="evidence" value="ECO:0007669"/>
    <property type="project" value="UniProtKB-KW"/>
</dbReference>
<dbReference type="Gene3D" id="1.20.1440.130">
    <property type="entry name" value="VKOR domain"/>
    <property type="match status" value="2"/>
</dbReference>
<dbReference type="GO" id="GO:0047057">
    <property type="term" value="F:vitamin-K-epoxide reductase (warfarin-sensitive) activity"/>
    <property type="evidence" value="ECO:0007669"/>
    <property type="project" value="UniProtKB-EC"/>
</dbReference>
<evidence type="ECO:0000256" key="8">
    <source>
        <dbReference type="ARBA" id="ARBA00023002"/>
    </source>
</evidence>
<dbReference type="OrthoDB" id="17010at2759"/>
<dbReference type="Proteomes" id="UP000271098">
    <property type="component" value="Unassembled WGS sequence"/>
</dbReference>
<proteinExistence type="inferred from homology"/>
<dbReference type="PANTHER" id="PTHR14519:SF8">
    <property type="entry name" value="VITAMIN K EPOXIDE REDUCTASE COMPLEX SUBUNIT 1"/>
    <property type="match status" value="1"/>
</dbReference>
<evidence type="ECO:0000313" key="16">
    <source>
        <dbReference type="Proteomes" id="UP000271098"/>
    </source>
</evidence>
<dbReference type="InterPro" id="IPR038354">
    <property type="entry name" value="VKOR_sf"/>
</dbReference>
<accession>A0A183DXN4</accession>
<evidence type="ECO:0000256" key="5">
    <source>
        <dbReference type="ARBA" id="ARBA00022719"/>
    </source>
</evidence>
<keyword evidence="5" id="KW-0874">Quinone</keyword>